<evidence type="ECO:0000256" key="12">
    <source>
        <dbReference type="ARBA" id="ARBA00023075"/>
    </source>
</evidence>
<dbReference type="GO" id="GO:0016651">
    <property type="term" value="F:oxidoreductase activity, acting on NAD(P)H"/>
    <property type="evidence" value="ECO:0007669"/>
    <property type="project" value="InterPro"/>
</dbReference>
<evidence type="ECO:0000256" key="5">
    <source>
        <dbReference type="ARBA" id="ARBA00022448"/>
    </source>
</evidence>
<keyword evidence="13 17" id="KW-0496">Mitochondrion</keyword>
<keyword evidence="14" id="KW-0472">Membrane</keyword>
<evidence type="ECO:0000256" key="15">
    <source>
        <dbReference type="ARBA" id="ARBA00043911"/>
    </source>
</evidence>
<dbReference type="GO" id="GO:0008137">
    <property type="term" value="F:NADH dehydrogenase (ubiquinone) activity"/>
    <property type="evidence" value="ECO:0007669"/>
    <property type="project" value="UniProtKB-EC"/>
</dbReference>
<gene>
    <name evidence="18" type="primary">ND4L</name>
</gene>
<name>I7H0A9_9SAUR</name>
<evidence type="ECO:0000256" key="1">
    <source>
        <dbReference type="ARBA" id="ARBA00004225"/>
    </source>
</evidence>
<keyword evidence="17" id="KW-0999">Mitochondrion inner membrane</keyword>
<evidence type="ECO:0000256" key="4">
    <source>
        <dbReference type="ARBA" id="ARBA00016612"/>
    </source>
</evidence>
<dbReference type="InterPro" id="IPR001133">
    <property type="entry name" value="NADH_UbQ_OxRdtase_chain4L/K"/>
</dbReference>
<proteinExistence type="inferred from homology"/>
<reference evidence="18" key="1">
    <citation type="journal article" date="2012" name="Mitochondrial DNA">
        <title>Mitochondrial genomes of two African geckos of genus Hemitheconyx (Squamata: Eublepharidae).</title>
        <authorList>
            <person name="Jonniaux P."/>
            <person name="Hashiguchi Y."/>
            <person name="Kumazawa Y."/>
        </authorList>
    </citation>
    <scope>NUCLEOTIDE SEQUENCE</scope>
    <source>
        <strain evidence="18">Htay1</strain>
    </source>
</reference>
<evidence type="ECO:0000256" key="16">
    <source>
        <dbReference type="ARBA" id="ARBA00048769"/>
    </source>
</evidence>
<dbReference type="EMBL" id="AB610503">
    <property type="protein sequence ID" value="BAM34441.1"/>
    <property type="molecule type" value="Genomic_DNA"/>
</dbReference>
<dbReference type="InterPro" id="IPR039428">
    <property type="entry name" value="NUOK/Mnh_C1-like"/>
</dbReference>
<dbReference type="PANTHER" id="PTHR11434:SF0">
    <property type="entry name" value="NADH-UBIQUINONE OXIDOREDUCTASE CHAIN 4L"/>
    <property type="match status" value="1"/>
</dbReference>
<evidence type="ECO:0000256" key="6">
    <source>
        <dbReference type="ARBA" id="ARBA00022660"/>
    </source>
</evidence>
<evidence type="ECO:0000313" key="18">
    <source>
        <dbReference type="EMBL" id="BAM34441.1"/>
    </source>
</evidence>
<dbReference type="AlphaFoldDB" id="I7H0A9"/>
<evidence type="ECO:0000256" key="14">
    <source>
        <dbReference type="ARBA" id="ARBA00023136"/>
    </source>
</evidence>
<dbReference type="Pfam" id="PF00420">
    <property type="entry name" value="Oxidored_q2"/>
    <property type="match status" value="1"/>
</dbReference>
<evidence type="ECO:0000256" key="13">
    <source>
        <dbReference type="ARBA" id="ARBA00023128"/>
    </source>
</evidence>
<evidence type="ECO:0000256" key="9">
    <source>
        <dbReference type="ARBA" id="ARBA00022982"/>
    </source>
</evidence>
<evidence type="ECO:0000256" key="3">
    <source>
        <dbReference type="ARBA" id="ARBA00012944"/>
    </source>
</evidence>
<evidence type="ECO:0000256" key="17">
    <source>
        <dbReference type="RuleBase" id="RU004419"/>
    </source>
</evidence>
<accession>I7H0A9</accession>
<evidence type="ECO:0000256" key="8">
    <source>
        <dbReference type="ARBA" id="ARBA00022967"/>
    </source>
</evidence>
<keyword evidence="6 17" id="KW-0679">Respiratory chain</keyword>
<dbReference type="PANTHER" id="PTHR11434">
    <property type="entry name" value="NADH-UBIQUINONE OXIDOREDUCTASE SUBUNIT ND4L"/>
    <property type="match status" value="1"/>
</dbReference>
<dbReference type="GO" id="GO:0042773">
    <property type="term" value="P:ATP synthesis coupled electron transport"/>
    <property type="evidence" value="ECO:0007669"/>
    <property type="project" value="UniProtKB-UniRule"/>
</dbReference>
<comment type="catalytic activity">
    <reaction evidence="16">
        <text>a ubiquinone + NADH + 5 H(+)(in) = a ubiquinol + NAD(+) + 4 H(+)(out)</text>
        <dbReference type="Rhea" id="RHEA:29091"/>
        <dbReference type="Rhea" id="RHEA-COMP:9565"/>
        <dbReference type="Rhea" id="RHEA-COMP:9566"/>
        <dbReference type="ChEBI" id="CHEBI:15378"/>
        <dbReference type="ChEBI" id="CHEBI:16389"/>
        <dbReference type="ChEBI" id="CHEBI:17976"/>
        <dbReference type="ChEBI" id="CHEBI:57540"/>
        <dbReference type="ChEBI" id="CHEBI:57945"/>
        <dbReference type="EC" id="7.1.1.2"/>
    </reaction>
    <physiologicalReaction direction="left-to-right" evidence="16">
        <dbReference type="Rhea" id="RHEA:29092"/>
    </physiologicalReaction>
</comment>
<protein>
    <recommendedName>
        <fullName evidence="4 17">NADH-ubiquinone oxidoreductase chain 4L</fullName>
        <ecNumber evidence="3 17">7.1.1.2</ecNumber>
    </recommendedName>
</protein>
<geneLocation type="mitochondrion" evidence="18"/>
<dbReference type="GO" id="GO:0030964">
    <property type="term" value="C:NADH dehydrogenase complex"/>
    <property type="evidence" value="ECO:0007669"/>
    <property type="project" value="TreeGrafter"/>
</dbReference>
<sequence length="101" mass="10931">MALTQTILISTFTSSILGMTTHRKYFISALLCLEGAYSACTWPLQTRYKSPKQLPPLLMPMVLLTLSACESGAGLALMIASSRTSGTNLMSTLHTLKCLNC</sequence>
<keyword evidence="9 17" id="KW-0249">Electron transport</keyword>
<keyword evidence="12 17" id="KW-0830">Ubiquinone</keyword>
<dbReference type="GO" id="GO:0005743">
    <property type="term" value="C:mitochondrial inner membrane"/>
    <property type="evidence" value="ECO:0007669"/>
    <property type="project" value="UniProtKB-SubCell"/>
</dbReference>
<keyword evidence="7" id="KW-0812">Transmembrane</keyword>
<comment type="function">
    <text evidence="15">Core subunit of the mitochondrial membrane respiratory chain NADH dehydrogenase (Complex I) which catalyzes electron transfer from NADH through the respiratory chain, using ubiquinone as an electron acceptor. Part of the enzyme membrane arm which is embedded in the lipid bilayer and involved in proton translocation.</text>
</comment>
<organism evidence="18">
    <name type="scientific">Hemitheconyx taylori</name>
    <dbReference type="NCBI Taxonomy" id="449390"/>
    <lineage>
        <taxon>Eukaryota</taxon>
        <taxon>Metazoa</taxon>
        <taxon>Chordata</taxon>
        <taxon>Craniata</taxon>
        <taxon>Vertebrata</taxon>
        <taxon>Euteleostomi</taxon>
        <taxon>Lepidosauria</taxon>
        <taxon>Squamata</taxon>
        <taxon>Bifurcata</taxon>
        <taxon>Gekkota</taxon>
        <taxon>Eublepharidae</taxon>
        <taxon>Eublepharinae</taxon>
        <taxon>Hemitheconyx</taxon>
    </lineage>
</organism>
<evidence type="ECO:0000256" key="10">
    <source>
        <dbReference type="ARBA" id="ARBA00022989"/>
    </source>
</evidence>
<keyword evidence="11 17" id="KW-0520">NAD</keyword>
<dbReference type="Gene3D" id="1.10.287.3510">
    <property type="match status" value="1"/>
</dbReference>
<keyword evidence="10" id="KW-1133">Transmembrane helix</keyword>
<evidence type="ECO:0000256" key="7">
    <source>
        <dbReference type="ARBA" id="ARBA00022692"/>
    </source>
</evidence>
<comment type="subcellular location">
    <subcellularLocation>
        <location evidence="17">Mitochondrion inner membrane</location>
        <topology evidence="17">Multi-pass membrane protein</topology>
    </subcellularLocation>
    <subcellularLocation>
        <location evidence="1">Mitochondrion membrane</location>
        <topology evidence="1">Multi-pass membrane protein</topology>
    </subcellularLocation>
</comment>
<evidence type="ECO:0000256" key="11">
    <source>
        <dbReference type="ARBA" id="ARBA00023027"/>
    </source>
</evidence>
<comment type="similarity">
    <text evidence="2 17">Belongs to the complex I subunit 4L family.</text>
</comment>
<dbReference type="EC" id="7.1.1.2" evidence="3 17"/>
<evidence type="ECO:0000256" key="2">
    <source>
        <dbReference type="ARBA" id="ARBA00010519"/>
    </source>
</evidence>
<keyword evidence="5 17" id="KW-0813">Transport</keyword>
<keyword evidence="8 17" id="KW-1278">Translocase</keyword>